<sequence>MRRMLHVPLAKLSLTPPLRQSMQAMKSVGFTPMALLFIPSVLEIILLRRGPKHPRRLVVSSAYMILTVGPLKAPGSLSARCLHHPAVHVLVNEDLNRPARAF</sequence>
<proteinExistence type="predicted"/>
<evidence type="ECO:0000313" key="3">
    <source>
        <dbReference type="Proteomes" id="UP001232148"/>
    </source>
</evidence>
<keyword evidence="1" id="KW-0812">Transmembrane</keyword>
<keyword evidence="1" id="KW-1133">Transmembrane helix</keyword>
<comment type="caution">
    <text evidence="2">The sequence shown here is derived from an EMBL/GenBank/DDBJ whole genome shotgun (WGS) entry which is preliminary data.</text>
</comment>
<name>A0AAD9HCI2_9PEZI</name>
<keyword evidence="3" id="KW-1185">Reference proteome</keyword>
<organism evidence="2 3">
    <name type="scientific">Colletotrichum zoysiae</name>
    <dbReference type="NCBI Taxonomy" id="1216348"/>
    <lineage>
        <taxon>Eukaryota</taxon>
        <taxon>Fungi</taxon>
        <taxon>Dikarya</taxon>
        <taxon>Ascomycota</taxon>
        <taxon>Pezizomycotina</taxon>
        <taxon>Sordariomycetes</taxon>
        <taxon>Hypocreomycetidae</taxon>
        <taxon>Glomerellales</taxon>
        <taxon>Glomerellaceae</taxon>
        <taxon>Colletotrichum</taxon>
        <taxon>Colletotrichum graminicola species complex</taxon>
    </lineage>
</organism>
<keyword evidence="1" id="KW-0472">Membrane</keyword>
<dbReference type="AlphaFoldDB" id="A0AAD9HCI2"/>
<evidence type="ECO:0000313" key="2">
    <source>
        <dbReference type="EMBL" id="KAK2026238.1"/>
    </source>
</evidence>
<protein>
    <submittedName>
        <fullName evidence="2">Uncharacterized protein</fullName>
    </submittedName>
</protein>
<feature type="transmembrane region" description="Helical" evidence="1">
    <location>
        <begin position="30"/>
        <end position="47"/>
    </location>
</feature>
<reference evidence="2" key="1">
    <citation type="submission" date="2021-06" db="EMBL/GenBank/DDBJ databases">
        <title>Comparative genomics, transcriptomics and evolutionary studies reveal genomic signatures of adaptation to plant cell wall in hemibiotrophic fungi.</title>
        <authorList>
            <consortium name="DOE Joint Genome Institute"/>
            <person name="Baroncelli R."/>
            <person name="Diaz J.F."/>
            <person name="Benocci T."/>
            <person name="Peng M."/>
            <person name="Battaglia E."/>
            <person name="Haridas S."/>
            <person name="Andreopoulos W."/>
            <person name="Labutti K."/>
            <person name="Pangilinan J."/>
            <person name="Floch G.L."/>
            <person name="Makela M.R."/>
            <person name="Henrissat B."/>
            <person name="Grigoriev I.V."/>
            <person name="Crouch J.A."/>
            <person name="De Vries R.P."/>
            <person name="Sukno S.A."/>
            <person name="Thon M.R."/>
        </authorList>
    </citation>
    <scope>NUCLEOTIDE SEQUENCE</scope>
    <source>
        <strain evidence="2">MAFF235873</strain>
    </source>
</reference>
<dbReference type="EMBL" id="MU842919">
    <property type="protein sequence ID" value="KAK2026238.1"/>
    <property type="molecule type" value="Genomic_DNA"/>
</dbReference>
<dbReference type="Proteomes" id="UP001232148">
    <property type="component" value="Unassembled WGS sequence"/>
</dbReference>
<evidence type="ECO:0000256" key="1">
    <source>
        <dbReference type="SAM" id="Phobius"/>
    </source>
</evidence>
<accession>A0AAD9HCI2</accession>
<gene>
    <name evidence="2" type="ORF">LX32DRAFT_32393</name>
</gene>